<dbReference type="GO" id="GO:0046872">
    <property type="term" value="F:metal ion binding"/>
    <property type="evidence" value="ECO:0007669"/>
    <property type="project" value="InterPro"/>
</dbReference>
<proteinExistence type="predicted"/>
<name>A0A1F5FP15_9BACT</name>
<dbReference type="InterPro" id="IPR038390">
    <property type="entry name" value="Metal_Tscrpt_repr_sf"/>
</dbReference>
<accession>A0A1F5FP15</accession>
<dbReference type="Proteomes" id="UP000179237">
    <property type="component" value="Unassembled WGS sequence"/>
</dbReference>
<evidence type="ECO:0008006" key="3">
    <source>
        <dbReference type="Google" id="ProtNLM"/>
    </source>
</evidence>
<gene>
    <name evidence="1" type="ORF">A2572_02405</name>
</gene>
<evidence type="ECO:0000313" key="2">
    <source>
        <dbReference type="Proteomes" id="UP000179237"/>
    </source>
</evidence>
<dbReference type="GO" id="GO:0003677">
    <property type="term" value="F:DNA binding"/>
    <property type="evidence" value="ECO:0007669"/>
    <property type="project" value="InterPro"/>
</dbReference>
<dbReference type="InterPro" id="IPR003735">
    <property type="entry name" value="Metal_Tscrpt_repr"/>
</dbReference>
<evidence type="ECO:0000313" key="1">
    <source>
        <dbReference type="EMBL" id="OGD81346.1"/>
    </source>
</evidence>
<organism evidence="1 2">
    <name type="scientific">Candidatus Collierbacteria bacterium RIFOXYD1_FULL_40_9</name>
    <dbReference type="NCBI Taxonomy" id="1817731"/>
    <lineage>
        <taxon>Bacteria</taxon>
        <taxon>Candidatus Collieribacteriota</taxon>
    </lineage>
</organism>
<dbReference type="Gene3D" id="1.20.58.1000">
    <property type="entry name" value="Metal-sensitive repressor, helix protomer"/>
    <property type="match status" value="1"/>
</dbReference>
<dbReference type="EMBL" id="MFAQ01000046">
    <property type="protein sequence ID" value="OGD81346.1"/>
    <property type="molecule type" value="Genomic_DNA"/>
</dbReference>
<sequence length="75" mass="8153">MTVEEKKKLQVALKRVQGQVGGIEKMIAEDKKCEAVVTQIVASVSSLKGIAKTLLAEAAGSCSKEEYTQLLKRFL</sequence>
<reference evidence="1 2" key="1">
    <citation type="journal article" date="2016" name="Nat. Commun.">
        <title>Thousands of microbial genomes shed light on interconnected biogeochemical processes in an aquifer system.</title>
        <authorList>
            <person name="Anantharaman K."/>
            <person name="Brown C.T."/>
            <person name="Hug L.A."/>
            <person name="Sharon I."/>
            <person name="Castelle C.J."/>
            <person name="Probst A.J."/>
            <person name="Thomas B.C."/>
            <person name="Singh A."/>
            <person name="Wilkins M.J."/>
            <person name="Karaoz U."/>
            <person name="Brodie E.L."/>
            <person name="Williams K.H."/>
            <person name="Hubbard S.S."/>
            <person name="Banfield J.F."/>
        </authorList>
    </citation>
    <scope>NUCLEOTIDE SEQUENCE [LARGE SCALE GENOMIC DNA]</scope>
</reference>
<protein>
    <recommendedName>
        <fullName evidence="3">Transcriptional regulator</fullName>
    </recommendedName>
</protein>
<dbReference type="GO" id="GO:0045892">
    <property type="term" value="P:negative regulation of DNA-templated transcription"/>
    <property type="evidence" value="ECO:0007669"/>
    <property type="project" value="UniProtKB-ARBA"/>
</dbReference>
<dbReference type="Pfam" id="PF02583">
    <property type="entry name" value="Trns_repr_metal"/>
    <property type="match status" value="1"/>
</dbReference>
<dbReference type="PANTHER" id="PTHR33677">
    <property type="entry name" value="TRANSCRIPTIONAL REPRESSOR FRMR-RELATED"/>
    <property type="match status" value="1"/>
</dbReference>
<dbReference type="AlphaFoldDB" id="A0A1F5FP15"/>
<comment type="caution">
    <text evidence="1">The sequence shown here is derived from an EMBL/GenBank/DDBJ whole genome shotgun (WGS) entry which is preliminary data.</text>
</comment>